<accession>A0ABW1ISD5</accession>
<name>A0ABW1ISD5_9BACL</name>
<dbReference type="RefSeq" id="WP_379895462.1">
    <property type="nucleotide sequence ID" value="NZ_CBCSCT010000025.1"/>
</dbReference>
<keyword evidence="2" id="KW-1185">Reference proteome</keyword>
<protein>
    <submittedName>
        <fullName evidence="1">Uncharacterized protein</fullName>
    </submittedName>
</protein>
<sequence>MKKHWPWIFSLLLIASWGGNVWYYESQKLEKPIYLEHYYEISTDLLSHMSIYFITNRDSEREPYQFRVNDDIVLNVAQVRTRDERGRLQLREAAVMPVSDQIFRNLENSLRFEQATVYYSDGLVDTVSLGEIIVHPRSQSEYDLEFSFSSSSSNGTGRWGSTVQEDITVASVTHSFPELLSDSIDILVNGKSYVDTTAFPLTLNKGDPLGGSYIFQLDNEDVRRFHAYQLMITMKDEQGHIINVQYINEQPQLYDEHLRSYVRLRKGGEREL</sequence>
<evidence type="ECO:0000313" key="2">
    <source>
        <dbReference type="Proteomes" id="UP001596250"/>
    </source>
</evidence>
<dbReference type="Proteomes" id="UP001596250">
    <property type="component" value="Unassembled WGS sequence"/>
</dbReference>
<dbReference type="EMBL" id="JBHSQV010000174">
    <property type="protein sequence ID" value="MFC5988024.1"/>
    <property type="molecule type" value="Genomic_DNA"/>
</dbReference>
<comment type="caution">
    <text evidence="1">The sequence shown here is derived from an EMBL/GenBank/DDBJ whole genome shotgun (WGS) entry which is preliminary data.</text>
</comment>
<gene>
    <name evidence="1" type="ORF">ACFPXP_16600</name>
</gene>
<organism evidence="1 2">
    <name type="scientific">Marinicrinis lubricantis</name>
    <dbReference type="NCBI Taxonomy" id="2086470"/>
    <lineage>
        <taxon>Bacteria</taxon>
        <taxon>Bacillati</taxon>
        <taxon>Bacillota</taxon>
        <taxon>Bacilli</taxon>
        <taxon>Bacillales</taxon>
        <taxon>Paenibacillaceae</taxon>
    </lineage>
</organism>
<evidence type="ECO:0000313" key="1">
    <source>
        <dbReference type="EMBL" id="MFC5988024.1"/>
    </source>
</evidence>
<proteinExistence type="predicted"/>
<reference evidence="2" key="1">
    <citation type="journal article" date="2019" name="Int. J. Syst. Evol. Microbiol.">
        <title>The Global Catalogue of Microorganisms (GCM) 10K type strain sequencing project: providing services to taxonomists for standard genome sequencing and annotation.</title>
        <authorList>
            <consortium name="The Broad Institute Genomics Platform"/>
            <consortium name="The Broad Institute Genome Sequencing Center for Infectious Disease"/>
            <person name="Wu L."/>
            <person name="Ma J."/>
        </authorList>
    </citation>
    <scope>NUCLEOTIDE SEQUENCE [LARGE SCALE GENOMIC DNA]</scope>
    <source>
        <strain evidence="2">CCM 8749</strain>
    </source>
</reference>